<evidence type="ECO:0000256" key="6">
    <source>
        <dbReference type="ARBA" id="ARBA00022490"/>
    </source>
</evidence>
<dbReference type="PANTHER" id="PTHR18763:SF0">
    <property type="entry name" value="WD REPEAT-CONTAINING PROTEIN 18"/>
    <property type="match status" value="1"/>
</dbReference>
<dbReference type="CTD" id="57418"/>
<dbReference type="SMART" id="SM00320">
    <property type="entry name" value="WD40"/>
    <property type="match status" value="5"/>
</dbReference>
<dbReference type="FunFam" id="2.130.10.10:FF:000420">
    <property type="entry name" value="WD repeat-containing protein 18"/>
    <property type="match status" value="1"/>
</dbReference>
<evidence type="ECO:0000256" key="1">
    <source>
        <dbReference type="ARBA" id="ARBA00004604"/>
    </source>
</evidence>
<evidence type="ECO:0000259" key="13">
    <source>
        <dbReference type="Pfam" id="PF14077"/>
    </source>
</evidence>
<dbReference type="Pfam" id="PF14077">
    <property type="entry name" value="WDR18_C"/>
    <property type="match status" value="1"/>
</dbReference>
<dbReference type="KEGG" id="cmk:103188329"/>
<accession>V9KTG8</accession>
<dbReference type="PROSITE" id="PS50294">
    <property type="entry name" value="WD_REPEATS_REGION"/>
    <property type="match status" value="2"/>
</dbReference>
<comment type="subcellular location">
    <subcellularLocation>
        <location evidence="10">Dynein axonemal particle</location>
    </subcellularLocation>
    <subcellularLocation>
        <location evidence="1">Nucleus</location>
        <location evidence="1">Nucleolus</location>
    </subcellularLocation>
    <subcellularLocation>
        <location evidence="2">Nucleus</location>
        <location evidence="2">Nucleoplasm</location>
    </subcellularLocation>
</comment>
<dbReference type="GO" id="GO:0120293">
    <property type="term" value="C:dynein axonemal particle"/>
    <property type="evidence" value="ECO:0007669"/>
    <property type="project" value="UniProtKB-SubCell"/>
</dbReference>
<evidence type="ECO:0000256" key="4">
    <source>
        <dbReference type="ARBA" id="ARBA00021267"/>
    </source>
</evidence>
<evidence type="ECO:0000256" key="2">
    <source>
        <dbReference type="ARBA" id="ARBA00004642"/>
    </source>
</evidence>
<dbReference type="RefSeq" id="XP_042198726.1">
    <property type="nucleotide sequence ID" value="XM_042342792.1"/>
</dbReference>
<evidence type="ECO:0000256" key="3">
    <source>
        <dbReference type="ARBA" id="ARBA00010143"/>
    </source>
</evidence>
<evidence type="ECO:0000256" key="12">
    <source>
        <dbReference type="PROSITE-ProRule" id="PRU00221"/>
    </source>
</evidence>
<name>V9KTG8_CALMI</name>
<evidence type="ECO:0000256" key="9">
    <source>
        <dbReference type="ARBA" id="ARBA00023242"/>
    </source>
</evidence>
<feature type="repeat" description="WD" evidence="12">
    <location>
        <begin position="192"/>
        <end position="214"/>
    </location>
</feature>
<dbReference type="GeneID" id="103188329"/>
<dbReference type="Gene3D" id="2.130.10.10">
    <property type="entry name" value="YVTN repeat-like/Quinoprotein amine dehydrogenase"/>
    <property type="match status" value="2"/>
</dbReference>
<dbReference type="GO" id="GO:0005656">
    <property type="term" value="C:nuclear pre-replicative complex"/>
    <property type="evidence" value="ECO:0007669"/>
    <property type="project" value="TreeGrafter"/>
</dbReference>
<keyword evidence="7 12" id="KW-0853">WD repeat</keyword>
<dbReference type="InterPro" id="IPR020472">
    <property type="entry name" value="WD40_PAC1"/>
</dbReference>
<evidence type="ECO:0000256" key="7">
    <source>
        <dbReference type="ARBA" id="ARBA00022574"/>
    </source>
</evidence>
<dbReference type="OrthoDB" id="756370at2759"/>
<dbReference type="Pfam" id="PF00400">
    <property type="entry name" value="WD40"/>
    <property type="match status" value="3"/>
</dbReference>
<dbReference type="GO" id="GO:0120330">
    <property type="term" value="C:rixosome complex"/>
    <property type="evidence" value="ECO:0007669"/>
    <property type="project" value="TreeGrafter"/>
</dbReference>
<dbReference type="PROSITE" id="PS50082">
    <property type="entry name" value="WD_REPEATS_2"/>
    <property type="match status" value="3"/>
</dbReference>
<keyword evidence="8" id="KW-0677">Repeat</keyword>
<comment type="similarity">
    <text evidence="3">Belongs to the WD repeat IPI3/WDR18 family.</text>
</comment>
<dbReference type="InterPro" id="IPR026987">
    <property type="entry name" value="WDR18_C"/>
</dbReference>
<keyword evidence="9" id="KW-0539">Nucleus</keyword>
<dbReference type="GO" id="GO:0006364">
    <property type="term" value="P:rRNA processing"/>
    <property type="evidence" value="ECO:0007669"/>
    <property type="project" value="TreeGrafter"/>
</dbReference>
<dbReference type="InterPro" id="IPR019775">
    <property type="entry name" value="WD40_repeat_CS"/>
</dbReference>
<proteinExistence type="evidence at transcript level"/>
<dbReference type="EMBL" id="JW869193">
    <property type="protein sequence ID" value="AFP01711.1"/>
    <property type="molecule type" value="mRNA"/>
</dbReference>
<dbReference type="PROSITE" id="PS00678">
    <property type="entry name" value="WD_REPEATS_1"/>
    <property type="match status" value="1"/>
</dbReference>
<sequence>MAATAAGPEVVLSADAAGPQWSCSVWEPLSGAVITTYRGSSCGSRGLCLLNGEYLLGAQLGKNCISVWEIQRKDQLQQKIICPGVVNCLTASPNGLYVTAGIGDSIYLWEVCSGNLLIVLHRHYQDLTCLRFTDDSSHFVSGGKDNLVLVWNLYSVLQVDFVRTPEPRHVWTRHTLPVTDIHCGIGGPLARVATASLDQTVKLWGIPSGELLMSVLFDVGIMAVTLDPCEYYLFCGGNDGSIFQVNLFAGPVQRERNFQVDKESSYVFTGHRNRVTCLSVSMDGSLLLSGSHDETAKLWDIQSKQCLRTVNHKGPVTNAFLTTAPANMLNPDCKPSVSLPKFSRHMSTSEAAEGDEAGAITLSLQRGKQDVSESCLARAEELYQVMCAATDKQLLGDGENTRVRVAELEDEVKTLKKINRDLYDFSVQILTKQT</sequence>
<dbReference type="GO" id="GO:0005730">
    <property type="term" value="C:nucleolus"/>
    <property type="evidence" value="ECO:0007669"/>
    <property type="project" value="UniProtKB-SubCell"/>
</dbReference>
<dbReference type="PRINTS" id="PR00320">
    <property type="entry name" value="GPROTEINBRPT"/>
</dbReference>
<dbReference type="InterPro" id="IPR045227">
    <property type="entry name" value="WDR18/Ipi3/RID3"/>
</dbReference>
<keyword evidence="5" id="KW-0217">Developmental protein</keyword>
<feature type="repeat" description="WD" evidence="12">
    <location>
        <begin position="268"/>
        <end position="309"/>
    </location>
</feature>
<evidence type="ECO:0000256" key="8">
    <source>
        <dbReference type="ARBA" id="ARBA00022737"/>
    </source>
</evidence>
<evidence type="ECO:0000256" key="5">
    <source>
        <dbReference type="ARBA" id="ARBA00022473"/>
    </source>
</evidence>
<organism evidence="14">
    <name type="scientific">Callorhinchus milii</name>
    <name type="common">Ghost shark</name>
    <dbReference type="NCBI Taxonomy" id="7868"/>
    <lineage>
        <taxon>Eukaryota</taxon>
        <taxon>Metazoa</taxon>
        <taxon>Chordata</taxon>
        <taxon>Craniata</taxon>
        <taxon>Vertebrata</taxon>
        <taxon>Chondrichthyes</taxon>
        <taxon>Holocephali</taxon>
        <taxon>Chimaeriformes</taxon>
        <taxon>Callorhinchidae</taxon>
        <taxon>Callorhinchus</taxon>
    </lineage>
</organism>
<dbReference type="GO" id="GO:0006261">
    <property type="term" value="P:DNA-templated DNA replication"/>
    <property type="evidence" value="ECO:0007669"/>
    <property type="project" value="TreeGrafter"/>
</dbReference>
<keyword evidence="6" id="KW-0963">Cytoplasm</keyword>
<comment type="function">
    <text evidence="11">Functions as a component of the Five Friends of Methylated CHTOP (5FMC) complex; the 5FMC complex is recruited to ZNF148 by methylated CHTOP, leading to desumoylation of ZNF148 and subsequent transactivation of ZNF148 target genes. Component of the PELP1 complex involved in the nucleolar steps of 28S rRNA maturation and the subsequent nucleoplasmic transit of the pre-60S ribosomal subunit. May play a role during development.</text>
</comment>
<reference evidence="14" key="1">
    <citation type="journal article" date="2014" name="Nature">
        <title>Elephant shark genome provides unique insights into gnathostome evolution.</title>
        <authorList>
            <consortium name="International Elephant Shark Genome Sequencing Consortium"/>
            <person name="Venkatesh B."/>
            <person name="Lee A.P."/>
            <person name="Ravi V."/>
            <person name="Maurya A.K."/>
            <person name="Lian M.M."/>
            <person name="Swann J.B."/>
            <person name="Ohta Y."/>
            <person name="Flajnik M.F."/>
            <person name="Sutoh Y."/>
            <person name="Kasahara M."/>
            <person name="Hoon S."/>
            <person name="Gangu V."/>
            <person name="Roy S.W."/>
            <person name="Irimia M."/>
            <person name="Korzh V."/>
            <person name="Kondrychyn I."/>
            <person name="Lim Z.W."/>
            <person name="Tay B.H."/>
            <person name="Tohari S."/>
            <person name="Kong K.W."/>
            <person name="Ho S."/>
            <person name="Lorente-Galdos B."/>
            <person name="Quilez J."/>
            <person name="Marques-Bonet T."/>
            <person name="Raney B.J."/>
            <person name="Ingham P.W."/>
            <person name="Tay A."/>
            <person name="Hillier L.W."/>
            <person name="Minx P."/>
            <person name="Boehm T."/>
            <person name="Wilson R.K."/>
            <person name="Brenner S."/>
            <person name="Warren W.C."/>
        </authorList>
    </citation>
    <scope>NUCLEOTIDE SEQUENCE</scope>
    <source>
        <tissue evidence="14">Gills</tissue>
    </source>
</reference>
<evidence type="ECO:0000256" key="11">
    <source>
        <dbReference type="ARBA" id="ARBA00045929"/>
    </source>
</evidence>
<dbReference type="FunFam" id="2.130.10.10:FF:000702">
    <property type="entry name" value="WD repeat-containing protein 18"/>
    <property type="match status" value="1"/>
</dbReference>
<dbReference type="AlphaFoldDB" id="V9KTG8"/>
<feature type="domain" description="WD repeat-containing protein 18 C-terminal" evidence="13">
    <location>
        <begin position="386"/>
        <end position="433"/>
    </location>
</feature>
<evidence type="ECO:0000256" key="10">
    <source>
        <dbReference type="ARBA" id="ARBA00024190"/>
    </source>
</evidence>
<evidence type="ECO:0000313" key="14">
    <source>
        <dbReference type="EMBL" id="AFP01711.1"/>
    </source>
</evidence>
<dbReference type="SUPFAM" id="SSF50978">
    <property type="entry name" value="WD40 repeat-like"/>
    <property type="match status" value="1"/>
</dbReference>
<protein>
    <recommendedName>
        <fullName evidence="4">WD repeat-containing protein 18</fullName>
    </recommendedName>
</protein>
<feature type="repeat" description="WD" evidence="12">
    <location>
        <begin position="120"/>
        <end position="153"/>
    </location>
</feature>
<dbReference type="InterPro" id="IPR036322">
    <property type="entry name" value="WD40_repeat_dom_sf"/>
</dbReference>
<dbReference type="InterPro" id="IPR001680">
    <property type="entry name" value="WD40_rpt"/>
</dbReference>
<dbReference type="PANTHER" id="PTHR18763">
    <property type="entry name" value="WD-REPEAT PROTEIN 18"/>
    <property type="match status" value="1"/>
</dbReference>
<dbReference type="InterPro" id="IPR015943">
    <property type="entry name" value="WD40/YVTN_repeat-like_dom_sf"/>
</dbReference>